<dbReference type="OrthoDB" id="72677at2759"/>
<feature type="region of interest" description="Disordered" evidence="1">
    <location>
        <begin position="396"/>
        <end position="417"/>
    </location>
</feature>
<feature type="compositionally biased region" description="Low complexity" evidence="1">
    <location>
        <begin position="50"/>
        <end position="67"/>
    </location>
</feature>
<reference evidence="3 4" key="1">
    <citation type="submission" date="2019-03" db="EMBL/GenBank/DDBJ databases">
        <authorList>
            <person name="Gaulin E."/>
            <person name="Dumas B."/>
        </authorList>
    </citation>
    <scope>NUCLEOTIDE SEQUENCE [LARGE SCALE GENOMIC DNA]</scope>
    <source>
        <strain evidence="3">CBS 568.67</strain>
    </source>
</reference>
<evidence type="ECO:0000256" key="1">
    <source>
        <dbReference type="SAM" id="MobiDB-lite"/>
    </source>
</evidence>
<dbReference type="EMBL" id="CAADRA010007330">
    <property type="protein sequence ID" value="VFU00389.1"/>
    <property type="molecule type" value="Genomic_DNA"/>
</dbReference>
<proteinExistence type="predicted"/>
<organism evidence="3 4">
    <name type="scientific">Aphanomyces stellatus</name>
    <dbReference type="NCBI Taxonomy" id="120398"/>
    <lineage>
        <taxon>Eukaryota</taxon>
        <taxon>Sar</taxon>
        <taxon>Stramenopiles</taxon>
        <taxon>Oomycota</taxon>
        <taxon>Saprolegniomycetes</taxon>
        <taxon>Saprolegniales</taxon>
        <taxon>Verrucalvaceae</taxon>
        <taxon>Aphanomyces</taxon>
    </lineage>
</organism>
<feature type="region of interest" description="Disordered" evidence="1">
    <location>
        <begin position="540"/>
        <end position="575"/>
    </location>
</feature>
<dbReference type="AlphaFoldDB" id="A0A485LNG9"/>
<name>A0A485LNG9_9STRA</name>
<feature type="region of interest" description="Disordered" evidence="1">
    <location>
        <begin position="50"/>
        <end position="85"/>
    </location>
</feature>
<sequence length="937" mass="105315">MEDDGGAAWDVLGDLHFLIATDDSLEHELAHVWDLLDTAGDDDDDVAVPALKSPKCTPSASPSTSIDSPPPTAEDSTELDHKPKGRRAVRFSVKQREEILILRQQVSDYKDQLKRASSKRSVAERSRWEKAAWDELAAKSKSLRENEELRTAIDEQATFIDYMQGILAKKRPRRQLSDMEMDEAWKSCKLAAHASLRIAAIHAIADRQYARQQSAFINAGVFDLVGDDLFRSGPRVMPDQRMVVEFVYHMTIRVPFGVVGRACWDVFNGKRPPELAAGAARTIEAVDATTVYDKYHVTRGAVVGYANTVRKRYVEADREMIVWRAVLDDALMPSMRVGRVGDEWGWILVSEMPDHTCRLTLLAQVPRDGCGARTADATVDQVAAFVSEFSLAKAPTEPGTFPHAPSTASEKKREGGSGARAFLERGKRLEAAMHDAIEDAIRDNENQSPINFRIGFDDFPECIRNTRIRIAAMTVTRMNVFTLEIRQHISKQMEAAGTSTTAGDELDVWGDLRFLLATDTMLNEDLAYVCDLLDVKDTMPSESDSNGSVADESPAPAEATRAPKRKAKNDPPRTDLKNAFEARQKHELYSLRQQVVQLKSELEVRQALATPREQSAWEVAAREELAGKVKSLQENERLREAVSDQATFIERTQALLVRKKPRVEELVSPDDEWQNLKLAAQQSLRVAAIHAIADRQRRRMQNVFIQSGVFNHDDDVFRSRLLPMGHDRLVMELVEHTILPAPFDVIGHAVWQVFNGERSPKVPPTATQTLETIDANTTFTIYEEATPQGPIAYSNMLNKQYAETDRHVVVWRTVREDARMPHMADGRVNDEAGWCTVQRLGENQCRVTIVVQVFIDPSIQRFTTEDVSVDFLSTLMDEFSFVQRPPKPGMVECAKPHIVETSDKTVATLFRRGKRFEIALKASIRHALDDRANLGQR</sequence>
<gene>
    <name evidence="3" type="primary">Aste57867_23744</name>
    <name evidence="2" type="ORF">As57867_023672</name>
    <name evidence="3" type="ORF">ASTE57867_23744</name>
</gene>
<protein>
    <submittedName>
        <fullName evidence="3">Aste57867_23744 protein</fullName>
    </submittedName>
</protein>
<evidence type="ECO:0000313" key="4">
    <source>
        <dbReference type="Proteomes" id="UP000332933"/>
    </source>
</evidence>
<keyword evidence="4" id="KW-1185">Reference proteome</keyword>
<accession>A0A485LNG9</accession>
<evidence type="ECO:0000313" key="3">
    <source>
        <dbReference type="EMBL" id="VFU00389.1"/>
    </source>
</evidence>
<dbReference type="EMBL" id="VJMH01007304">
    <property type="protein sequence ID" value="KAF0684280.1"/>
    <property type="molecule type" value="Genomic_DNA"/>
</dbReference>
<reference evidence="2" key="2">
    <citation type="submission" date="2019-06" db="EMBL/GenBank/DDBJ databases">
        <title>Genomics analysis of Aphanomyces spp. identifies a new class of oomycete effector associated with host adaptation.</title>
        <authorList>
            <person name="Gaulin E."/>
        </authorList>
    </citation>
    <scope>NUCLEOTIDE SEQUENCE</scope>
    <source>
        <strain evidence="2">CBS 578.67</strain>
    </source>
</reference>
<dbReference type="Proteomes" id="UP000332933">
    <property type="component" value="Unassembled WGS sequence"/>
</dbReference>
<evidence type="ECO:0000313" key="2">
    <source>
        <dbReference type="EMBL" id="KAF0684280.1"/>
    </source>
</evidence>